<proteinExistence type="predicted"/>
<evidence type="ECO:0000313" key="5">
    <source>
        <dbReference type="Proteomes" id="UP000048949"/>
    </source>
</evidence>
<keyword evidence="1 2" id="KW-0597">Phosphoprotein</keyword>
<evidence type="ECO:0000256" key="2">
    <source>
        <dbReference type="PROSITE-ProRule" id="PRU00169"/>
    </source>
</evidence>
<organism evidence="4 5">
    <name type="scientific">Nereida ignava</name>
    <dbReference type="NCBI Taxonomy" id="282199"/>
    <lineage>
        <taxon>Bacteria</taxon>
        <taxon>Pseudomonadati</taxon>
        <taxon>Pseudomonadota</taxon>
        <taxon>Alphaproteobacteria</taxon>
        <taxon>Rhodobacterales</taxon>
        <taxon>Roseobacteraceae</taxon>
        <taxon>Nereida</taxon>
    </lineage>
</organism>
<dbReference type="AlphaFoldDB" id="A0A0U1NIT8"/>
<name>A0A0U1NIT8_9RHOB</name>
<reference evidence="4 5" key="1">
    <citation type="submission" date="2015-04" db="EMBL/GenBank/DDBJ databases">
        <authorList>
            <person name="Syromyatnikov M.Y."/>
            <person name="Popov V.N."/>
        </authorList>
    </citation>
    <scope>NUCLEOTIDE SEQUENCE [LARGE SCALE GENOMIC DNA]</scope>
    <source>
        <strain evidence="4 5">CECT 5292</strain>
    </source>
</reference>
<dbReference type="STRING" id="282199.GCA_001049735_00675"/>
<dbReference type="Gene3D" id="3.40.50.2300">
    <property type="match status" value="1"/>
</dbReference>
<feature type="domain" description="Response regulatory" evidence="3">
    <location>
        <begin position="28"/>
        <end position="148"/>
    </location>
</feature>
<dbReference type="PANTHER" id="PTHR44591">
    <property type="entry name" value="STRESS RESPONSE REGULATOR PROTEIN 1"/>
    <property type="match status" value="1"/>
</dbReference>
<evidence type="ECO:0000259" key="3">
    <source>
        <dbReference type="PROSITE" id="PS50110"/>
    </source>
</evidence>
<dbReference type="EMBL" id="CVQV01000003">
    <property type="protein sequence ID" value="CRK74640.1"/>
    <property type="molecule type" value="Genomic_DNA"/>
</dbReference>
<sequence length="148" mass="16474">MIGDKSMQKLLDEPSVIHEPTANTVTKKVLIVEDDPATQFMMAEFMDALGYSYELAEDGDICLDLLANESHRFALILMDIHMPKFSGIEASARIRDMQEDPPRNLPIYLMSADQNYHSPRAAHDLGLTGALPKPVHMGELDSLLGSYL</sequence>
<dbReference type="PANTHER" id="PTHR44591:SF20">
    <property type="entry name" value="PROTEIN PILH"/>
    <property type="match status" value="1"/>
</dbReference>
<dbReference type="SUPFAM" id="SSF52172">
    <property type="entry name" value="CheY-like"/>
    <property type="match status" value="1"/>
</dbReference>
<dbReference type="SMART" id="SM00448">
    <property type="entry name" value="REC"/>
    <property type="match status" value="1"/>
</dbReference>
<dbReference type="CDD" id="cd17546">
    <property type="entry name" value="REC_hyHK_CKI1_RcsC-like"/>
    <property type="match status" value="1"/>
</dbReference>
<feature type="modified residue" description="4-aspartylphosphate" evidence="2">
    <location>
        <position position="79"/>
    </location>
</feature>
<dbReference type="GO" id="GO:0000160">
    <property type="term" value="P:phosphorelay signal transduction system"/>
    <property type="evidence" value="ECO:0007669"/>
    <property type="project" value="InterPro"/>
</dbReference>
<accession>A0A0U1NIT8</accession>
<keyword evidence="5" id="KW-1185">Reference proteome</keyword>
<dbReference type="Pfam" id="PF00072">
    <property type="entry name" value="Response_reg"/>
    <property type="match status" value="1"/>
</dbReference>
<dbReference type="InterPro" id="IPR011006">
    <property type="entry name" value="CheY-like_superfamily"/>
</dbReference>
<dbReference type="InterPro" id="IPR050595">
    <property type="entry name" value="Bact_response_regulator"/>
</dbReference>
<dbReference type="PROSITE" id="PS50110">
    <property type="entry name" value="RESPONSE_REGULATORY"/>
    <property type="match status" value="1"/>
</dbReference>
<dbReference type="Proteomes" id="UP000048949">
    <property type="component" value="Unassembled WGS sequence"/>
</dbReference>
<protein>
    <submittedName>
        <fullName evidence="4">Mycobacterial persistence regulator A</fullName>
    </submittedName>
</protein>
<evidence type="ECO:0000313" key="4">
    <source>
        <dbReference type="EMBL" id="CRK74640.1"/>
    </source>
</evidence>
<gene>
    <name evidence="4" type="primary">mprA</name>
    <name evidence="4" type="ORF">NIG5292_00675</name>
</gene>
<evidence type="ECO:0000256" key="1">
    <source>
        <dbReference type="ARBA" id="ARBA00022553"/>
    </source>
</evidence>
<dbReference type="InterPro" id="IPR001789">
    <property type="entry name" value="Sig_transdc_resp-reg_receiver"/>
</dbReference>